<keyword evidence="4" id="KW-1185">Reference proteome</keyword>
<dbReference type="Proteomes" id="UP000298324">
    <property type="component" value="Unassembled WGS sequence"/>
</dbReference>
<keyword evidence="1 3" id="KW-0378">Hydrolase</keyword>
<gene>
    <name evidence="3" type="primary">mlhB</name>
    <name evidence="3" type="ORF">Psch_03029</name>
</gene>
<dbReference type="GO" id="GO:0016787">
    <property type="term" value="F:hydrolase activity"/>
    <property type="evidence" value="ECO:0007669"/>
    <property type="project" value="UniProtKB-KW"/>
</dbReference>
<dbReference type="RefSeq" id="WP_134219976.1">
    <property type="nucleotide sequence ID" value="NZ_QFGA01000002.1"/>
</dbReference>
<feature type="domain" description="Alpha/beta hydrolase fold-3" evidence="2">
    <location>
        <begin position="69"/>
        <end position="271"/>
    </location>
</feature>
<evidence type="ECO:0000313" key="3">
    <source>
        <dbReference type="EMBL" id="TEB05987.1"/>
    </source>
</evidence>
<evidence type="ECO:0000313" key="4">
    <source>
        <dbReference type="Proteomes" id="UP000298324"/>
    </source>
</evidence>
<dbReference type="Pfam" id="PF07859">
    <property type="entry name" value="Abhydrolase_3"/>
    <property type="match status" value="1"/>
</dbReference>
<dbReference type="Gene3D" id="3.40.50.1820">
    <property type="entry name" value="alpha/beta hydrolase"/>
    <property type="match status" value="1"/>
</dbReference>
<dbReference type="InterPro" id="IPR050300">
    <property type="entry name" value="GDXG_lipolytic_enzyme"/>
</dbReference>
<dbReference type="AlphaFoldDB" id="A0A4Y7RCD9"/>
<dbReference type="PANTHER" id="PTHR48081:SF8">
    <property type="entry name" value="ALPHA_BETA HYDROLASE FOLD-3 DOMAIN-CONTAINING PROTEIN-RELATED"/>
    <property type="match status" value="1"/>
</dbReference>
<accession>A0A4Y7RCD9</accession>
<sequence>MSAIKERYIKAMRKMDPSINTVEQIRHELSLKQQAELPPGTIVEQVMVANLPGEWIKAANVPEGGKQVILYFHGGGLYCGDCATYRNLAAFISRASGVRVLLVEYRLAPEHKYPAANDDCLAAYRWLLENGIPAKDIIIGGDSAGGALTVMTLLSLRDAGAPLPAAAFMFSPWTDLVNFDGESYTSRAELDPVTHLKGSQMAASFYIDHLTVKPPILSPINQDLSGLPALFIQVGDHEALLSDSTRLAERAKKDGVDVTLEIWDNMWHVFQSLAAVLSEAKQAIDNVGRWVQKRFDTHTGSVIG</sequence>
<dbReference type="EC" id="3.1.1.83" evidence="3"/>
<dbReference type="InterPro" id="IPR029058">
    <property type="entry name" value="AB_hydrolase_fold"/>
</dbReference>
<organism evidence="3 4">
    <name type="scientific">Pelotomaculum schinkii</name>
    <dbReference type="NCBI Taxonomy" id="78350"/>
    <lineage>
        <taxon>Bacteria</taxon>
        <taxon>Bacillati</taxon>
        <taxon>Bacillota</taxon>
        <taxon>Clostridia</taxon>
        <taxon>Eubacteriales</taxon>
        <taxon>Desulfotomaculaceae</taxon>
        <taxon>Pelotomaculum</taxon>
    </lineage>
</organism>
<comment type="caution">
    <text evidence="3">The sequence shown here is derived from an EMBL/GenBank/DDBJ whole genome shotgun (WGS) entry which is preliminary data.</text>
</comment>
<name>A0A4Y7RCD9_9FIRM</name>
<evidence type="ECO:0000256" key="1">
    <source>
        <dbReference type="ARBA" id="ARBA00022801"/>
    </source>
</evidence>
<proteinExistence type="predicted"/>
<dbReference type="InterPro" id="IPR013094">
    <property type="entry name" value="AB_hydrolase_3"/>
</dbReference>
<dbReference type="EMBL" id="QFGA01000002">
    <property type="protein sequence ID" value="TEB05987.1"/>
    <property type="molecule type" value="Genomic_DNA"/>
</dbReference>
<dbReference type="SUPFAM" id="SSF53474">
    <property type="entry name" value="alpha/beta-Hydrolases"/>
    <property type="match status" value="1"/>
</dbReference>
<reference evidence="3 4" key="1">
    <citation type="journal article" date="2018" name="Environ. Microbiol.">
        <title>Novel energy conservation strategies and behaviour of Pelotomaculum schinkii driving syntrophic propionate catabolism.</title>
        <authorList>
            <person name="Hidalgo-Ahumada C.A.P."/>
            <person name="Nobu M.K."/>
            <person name="Narihiro T."/>
            <person name="Tamaki H."/>
            <person name="Liu W.T."/>
            <person name="Kamagata Y."/>
            <person name="Stams A.J.M."/>
            <person name="Imachi H."/>
            <person name="Sousa D.Z."/>
        </authorList>
    </citation>
    <scope>NUCLEOTIDE SEQUENCE [LARGE SCALE GENOMIC DNA]</scope>
    <source>
        <strain evidence="3 4">HH</strain>
    </source>
</reference>
<evidence type="ECO:0000259" key="2">
    <source>
        <dbReference type="Pfam" id="PF07859"/>
    </source>
</evidence>
<protein>
    <submittedName>
        <fullName evidence="3">Monoterpene epsilon-lactone hydrolase</fullName>
        <ecNumber evidence="3">3.1.1.83</ecNumber>
    </submittedName>
</protein>
<dbReference type="PANTHER" id="PTHR48081">
    <property type="entry name" value="AB HYDROLASE SUPERFAMILY PROTEIN C4A8.06C"/>
    <property type="match status" value="1"/>
</dbReference>